<reference evidence="1 2" key="1">
    <citation type="submission" date="2024-05" db="EMBL/GenBank/DDBJ databases">
        <authorList>
            <person name="Zhao H."/>
            <person name="Xu Y."/>
            <person name="Lin S."/>
            <person name="Spain J.C."/>
            <person name="Zhou N.-Y."/>
        </authorList>
    </citation>
    <scope>NUCLEOTIDE SEQUENCE [LARGE SCALE GENOMIC DNA]</scope>
    <source>
        <strain evidence="1 2">NEAU-NG30</strain>
    </source>
</reference>
<name>A0ABV0LSW5_9PSEU</name>
<organism evidence="1 2">
    <name type="scientific">Amycolatopsis melonis</name>
    <dbReference type="NCBI Taxonomy" id="3156488"/>
    <lineage>
        <taxon>Bacteria</taxon>
        <taxon>Bacillati</taxon>
        <taxon>Actinomycetota</taxon>
        <taxon>Actinomycetes</taxon>
        <taxon>Pseudonocardiales</taxon>
        <taxon>Pseudonocardiaceae</taxon>
        <taxon>Amycolatopsis</taxon>
    </lineage>
</organism>
<dbReference type="EMBL" id="JBDZYD010000020">
    <property type="protein sequence ID" value="MEQ0565399.1"/>
    <property type="molecule type" value="Genomic_DNA"/>
</dbReference>
<proteinExistence type="predicted"/>
<dbReference type="Proteomes" id="UP001440984">
    <property type="component" value="Unassembled WGS sequence"/>
</dbReference>
<evidence type="ECO:0000313" key="1">
    <source>
        <dbReference type="EMBL" id="MEQ0565399.1"/>
    </source>
</evidence>
<comment type="caution">
    <text evidence="1">The sequence shown here is derived from an EMBL/GenBank/DDBJ whole genome shotgun (WGS) entry which is preliminary data.</text>
</comment>
<accession>A0ABV0LSW5</accession>
<gene>
    <name evidence="1" type="ORF">ABJI51_40515</name>
</gene>
<sequence length="130" mass="12848">MITGYLVSSVALAALVLLEPGSSRVLCALLGIGGGIALTPTNAGRQTGTSLGIALLGTLFASLGTGDLVRSLTAAGITDPRPRARVSVPCGSRRCTAAPSSAGCTWQCSSPVSLAATAIAVAVKAGRPRE</sequence>
<protein>
    <submittedName>
        <fullName evidence="1">Uncharacterized protein</fullName>
    </submittedName>
</protein>
<keyword evidence="2" id="KW-1185">Reference proteome</keyword>
<dbReference type="RefSeq" id="WP_348956485.1">
    <property type="nucleotide sequence ID" value="NZ_JBDZYD010000020.1"/>
</dbReference>
<evidence type="ECO:0000313" key="2">
    <source>
        <dbReference type="Proteomes" id="UP001440984"/>
    </source>
</evidence>